<evidence type="ECO:0000313" key="3">
    <source>
        <dbReference type="Proteomes" id="UP000009309"/>
    </source>
</evidence>
<dbReference type="STRING" id="1185876.BN8_02882"/>
<dbReference type="Proteomes" id="UP000009309">
    <property type="component" value="Unassembled WGS sequence"/>
</dbReference>
<reference evidence="2 3" key="1">
    <citation type="journal article" date="2012" name="J. Bacteriol.">
        <title>Genome Sequence of the Filamentous Bacterium Fibrisoma limi BUZ 3T.</title>
        <authorList>
            <person name="Filippini M."/>
            <person name="Qi W."/>
            <person name="Jaenicke S."/>
            <person name="Goesmann A."/>
            <person name="Smits T.H."/>
            <person name="Bagheri H.C."/>
        </authorList>
    </citation>
    <scope>NUCLEOTIDE SEQUENCE [LARGE SCALE GENOMIC DNA]</scope>
    <source>
        <strain evidence="3">BUZ 3T</strain>
    </source>
</reference>
<feature type="region of interest" description="Disordered" evidence="1">
    <location>
        <begin position="1"/>
        <end position="21"/>
    </location>
</feature>
<organism evidence="2 3">
    <name type="scientific">Fibrisoma limi BUZ 3</name>
    <dbReference type="NCBI Taxonomy" id="1185876"/>
    <lineage>
        <taxon>Bacteria</taxon>
        <taxon>Pseudomonadati</taxon>
        <taxon>Bacteroidota</taxon>
        <taxon>Cytophagia</taxon>
        <taxon>Cytophagales</taxon>
        <taxon>Spirosomataceae</taxon>
        <taxon>Fibrisoma</taxon>
    </lineage>
</organism>
<dbReference type="AlphaFoldDB" id="I2GIN6"/>
<evidence type="ECO:0000256" key="1">
    <source>
        <dbReference type="SAM" id="MobiDB-lite"/>
    </source>
</evidence>
<sequence>MSKCDSIQVAPYSGNNAGRGGGSFDSRFSVDSFQSPVYSFRWPTFRSGLLIDYFSELPKPLTKNCKP</sequence>
<evidence type="ECO:0000313" key="2">
    <source>
        <dbReference type="EMBL" id="CCH53761.1"/>
    </source>
</evidence>
<protein>
    <submittedName>
        <fullName evidence="2">Uncharacterized protein</fullName>
    </submittedName>
</protein>
<accession>I2GIN6</accession>
<gene>
    <name evidence="2" type="ORF">BN8_02882</name>
</gene>
<keyword evidence="3" id="KW-1185">Reference proteome</keyword>
<name>I2GIN6_9BACT</name>
<dbReference type="EMBL" id="CAIT01000006">
    <property type="protein sequence ID" value="CCH53761.1"/>
    <property type="molecule type" value="Genomic_DNA"/>
</dbReference>
<comment type="caution">
    <text evidence="2">The sequence shown here is derived from an EMBL/GenBank/DDBJ whole genome shotgun (WGS) entry which is preliminary data.</text>
</comment>
<proteinExistence type="predicted"/>